<dbReference type="PANTHER" id="PTHR33711:SF9">
    <property type="entry name" value="PROTOCATECHUATE 3,4-DIOXYGENASE ALPHA CHAIN"/>
    <property type="match status" value="1"/>
</dbReference>
<protein>
    <submittedName>
        <fullName evidence="6">Intradiol ring-cleavage dioxygenase</fullName>
    </submittedName>
</protein>
<dbReference type="Gene3D" id="2.60.130.10">
    <property type="entry name" value="Aromatic compound dioxygenase"/>
    <property type="match status" value="1"/>
</dbReference>
<reference evidence="6" key="1">
    <citation type="submission" date="2009-08" db="EMBL/GenBank/DDBJ databases">
        <authorList>
            <consortium name="US DOE Joint Genome Institute"/>
            <person name="Lucas S."/>
            <person name="Copeland A."/>
            <person name="Lapidus A."/>
            <person name="Glavina del Rio T."/>
            <person name="Dalin E."/>
            <person name="Tice H."/>
            <person name="Bruce D."/>
            <person name="Barry K."/>
            <person name="Pitluck S."/>
            <person name="Lowry S."/>
            <person name="Larimer F."/>
            <person name="Land M."/>
            <person name="Hauser L."/>
            <person name="Kyrpides N."/>
            <person name="Ivanova N."/>
            <person name="McMahon K.D."/>
            <person name="Hugenholtz P."/>
        </authorList>
    </citation>
    <scope>NUCLEOTIDE SEQUENCE</scope>
    <source>
        <strain evidence="6">UW-1</strain>
    </source>
</reference>
<feature type="signal peptide" evidence="4">
    <location>
        <begin position="1"/>
        <end position="26"/>
    </location>
</feature>
<dbReference type="PANTHER" id="PTHR33711">
    <property type="entry name" value="DIOXYGENASE, PUTATIVE (AFU_ORTHOLOGUE AFUA_2G02910)-RELATED"/>
    <property type="match status" value="1"/>
</dbReference>
<reference evidence="6" key="2">
    <citation type="submission" date="2009-09" db="EMBL/GenBank/DDBJ databases">
        <title>Complete sequence of chromosome of Candidatus Accumulibacter phosphatis clade IIA str. UW-1.</title>
        <authorList>
            <consortium name="US DOE Joint Genome Institute"/>
            <person name="Martin H.G."/>
            <person name="Ivanova N."/>
            <person name="Kunin V."/>
            <person name="Warnecke F."/>
            <person name="Barry K."/>
            <person name="He S."/>
            <person name="Salamov A."/>
            <person name="Szeto E."/>
            <person name="Dalin E."/>
            <person name="Pangilinan J.L."/>
            <person name="Lapidus A."/>
            <person name="Lowry S."/>
            <person name="Kyrpides N.C."/>
            <person name="McMahon K.D."/>
            <person name="Hugenholtz P."/>
        </authorList>
    </citation>
    <scope>NUCLEOTIDE SEQUENCE [LARGE SCALE GENOMIC DNA]</scope>
    <source>
        <strain evidence="6">UW-1</strain>
    </source>
</reference>
<feature type="chain" id="PRO_5002983851" evidence="4">
    <location>
        <begin position="27"/>
        <end position="214"/>
    </location>
</feature>
<dbReference type="InterPro" id="IPR015889">
    <property type="entry name" value="Intradiol_dOase_core"/>
</dbReference>
<dbReference type="OrthoDB" id="9805815at2"/>
<dbReference type="PROSITE" id="PS00083">
    <property type="entry name" value="INTRADIOL_DIOXYGENAS"/>
    <property type="match status" value="1"/>
</dbReference>
<dbReference type="KEGG" id="app:CAP2UW1_3206"/>
<dbReference type="Pfam" id="PF00775">
    <property type="entry name" value="Dioxygenase_C"/>
    <property type="match status" value="1"/>
</dbReference>
<evidence type="ECO:0000313" key="6">
    <source>
        <dbReference type="EMBL" id="ACV36476.1"/>
    </source>
</evidence>
<dbReference type="InterPro" id="IPR050770">
    <property type="entry name" value="Intradiol_RC_Dioxygenase"/>
</dbReference>
<evidence type="ECO:0000259" key="5">
    <source>
        <dbReference type="PROSITE" id="PS00083"/>
    </source>
</evidence>
<dbReference type="STRING" id="522306.CAP2UW1_3206"/>
<dbReference type="InterPro" id="IPR006311">
    <property type="entry name" value="TAT_signal"/>
</dbReference>
<dbReference type="SUPFAM" id="SSF49482">
    <property type="entry name" value="Aromatic compound dioxygenase"/>
    <property type="match status" value="1"/>
</dbReference>
<proteinExistence type="inferred from homology"/>
<evidence type="ECO:0000256" key="1">
    <source>
        <dbReference type="ARBA" id="ARBA00007825"/>
    </source>
</evidence>
<evidence type="ECO:0000256" key="2">
    <source>
        <dbReference type="ARBA" id="ARBA00022964"/>
    </source>
</evidence>
<dbReference type="PROSITE" id="PS51318">
    <property type="entry name" value="TAT"/>
    <property type="match status" value="1"/>
</dbReference>
<keyword evidence="4" id="KW-0732">Signal</keyword>
<keyword evidence="3" id="KW-0560">Oxidoreductase</keyword>
<dbReference type="InterPro" id="IPR000627">
    <property type="entry name" value="Intradiol_dOase_C"/>
</dbReference>
<name>C7RVK3_ACCRE</name>
<dbReference type="HOGENOM" id="CLU_027719_5_2_4"/>
<keyword evidence="2 6" id="KW-0223">Dioxygenase</keyword>
<organism evidence="6">
    <name type="scientific">Accumulibacter regalis</name>
    <dbReference type="NCBI Taxonomy" id="522306"/>
    <lineage>
        <taxon>Bacteria</taxon>
        <taxon>Pseudomonadati</taxon>
        <taxon>Pseudomonadota</taxon>
        <taxon>Betaproteobacteria</taxon>
        <taxon>Candidatus Accumulibacter</taxon>
    </lineage>
</organism>
<dbReference type="eggNOG" id="COG3485">
    <property type="taxonomic scope" value="Bacteria"/>
</dbReference>
<evidence type="ECO:0000256" key="3">
    <source>
        <dbReference type="ARBA" id="ARBA00023002"/>
    </source>
</evidence>
<feature type="domain" description="Intradiol ring-cleavage dioxygenases" evidence="5">
    <location>
        <begin position="69"/>
        <end position="97"/>
    </location>
</feature>
<comment type="similarity">
    <text evidence="1">Belongs to the intradiol ring-cleavage dioxygenase family.</text>
</comment>
<sequence length="214" mass="22739" precursor="true">MSHSANRRILLASAAAGLSLALPAWAGLLRTPSQALGPFYPRQLPLDNDNDLVSVAGRTGIARGEICNLHGRILDEAGQPVGAARVEIWQCDAFGRYHHPDDRGDRPLDPDFQGYGRFTTGVDGGYRFRTIKPVPYPGRAPHVHFAITVAGQAPLVTQMYVAGAAENAGDGLLQGVRDPQARAALLATFVRPADGGDLLARFDIVLGPATPGSR</sequence>
<dbReference type="CDD" id="cd03459">
    <property type="entry name" value="3_4-PCD"/>
    <property type="match status" value="1"/>
</dbReference>
<accession>C7RVK3</accession>
<dbReference type="AlphaFoldDB" id="C7RVK3"/>
<dbReference type="EMBL" id="CP001715">
    <property type="protein sequence ID" value="ACV36476.1"/>
    <property type="molecule type" value="Genomic_DNA"/>
</dbReference>
<gene>
    <name evidence="6" type="ordered locus">CAP2UW1_3206</name>
</gene>
<dbReference type="InterPro" id="IPR039387">
    <property type="entry name" value="3_4-PCD"/>
</dbReference>
<dbReference type="GO" id="GO:0018578">
    <property type="term" value="F:protocatechuate 3,4-dioxygenase activity"/>
    <property type="evidence" value="ECO:0007669"/>
    <property type="project" value="InterPro"/>
</dbReference>
<evidence type="ECO:0000256" key="4">
    <source>
        <dbReference type="SAM" id="SignalP"/>
    </source>
</evidence>
<dbReference type="GO" id="GO:0008199">
    <property type="term" value="F:ferric iron binding"/>
    <property type="evidence" value="ECO:0007669"/>
    <property type="project" value="InterPro"/>
</dbReference>